<evidence type="ECO:0000313" key="2">
    <source>
        <dbReference type="Proteomes" id="UP001500571"/>
    </source>
</evidence>
<sequence length="469" mass="51111">MTAPDLDGAIATQLRSLVDRGDISILLGAGASMAVGLPDWETLAVDILRGSGVIDSPDVALAFLRGQDPMLAVEAARGVLSNEEWHDLLAAALYSGSDAPFPSALHFAVAQLAAQRDAGTTRLFTLNFDTLLEEAVRLAFDEIGRPQHLFTRASATPRGSADSLEVHHLHGVISPIAGSGHSDVILGLSDFVGLAERSWQYGELQQAVQRGPLILAGTSYRDPDMRDWIYDLTRSNRDAHVATLLARASMGLSRAQFQHVRDALVAQWRAVGVEPILLQDHADAAQVIRELTFVNMPGYAPPRERAARVWQSLCSRFEALQAEHALALEEDRQELKRILGSDTNVTLWVADGEGTLVRWAAPDRIYREATLLKRIPANHDSPWIAGQCLAIDDVIAKEPVEDPGETRRWRSVVAVPIAVTIPGGPQFTTAVISTATTSPLKDHDLDAWYELLGVRANLWSQRLESLPPA</sequence>
<reference evidence="1 2" key="1">
    <citation type="journal article" date="2019" name="Int. J. Syst. Evol. Microbiol.">
        <title>The Global Catalogue of Microorganisms (GCM) 10K type strain sequencing project: providing services to taxonomists for standard genome sequencing and annotation.</title>
        <authorList>
            <consortium name="The Broad Institute Genomics Platform"/>
            <consortium name="The Broad Institute Genome Sequencing Center for Infectious Disease"/>
            <person name="Wu L."/>
            <person name="Ma J."/>
        </authorList>
    </citation>
    <scope>NUCLEOTIDE SEQUENCE [LARGE SCALE GENOMIC DNA]</scope>
    <source>
        <strain evidence="1 2">JCM 15309</strain>
    </source>
</reference>
<comment type="caution">
    <text evidence="1">The sequence shown here is derived from an EMBL/GenBank/DDBJ whole genome shotgun (WGS) entry which is preliminary data.</text>
</comment>
<dbReference type="Gene3D" id="3.40.50.1220">
    <property type="entry name" value="TPP-binding domain"/>
    <property type="match status" value="1"/>
</dbReference>
<dbReference type="RefSeq" id="WP_344043628.1">
    <property type="nucleotide sequence ID" value="NZ_BAAAPB010000001.1"/>
</dbReference>
<evidence type="ECO:0008006" key="3">
    <source>
        <dbReference type="Google" id="ProtNLM"/>
    </source>
</evidence>
<dbReference type="SUPFAM" id="SSF52467">
    <property type="entry name" value="DHS-like NAD/FAD-binding domain"/>
    <property type="match status" value="1"/>
</dbReference>
<dbReference type="InterPro" id="IPR029035">
    <property type="entry name" value="DHS-like_NAD/FAD-binding_dom"/>
</dbReference>
<accession>A0ABN2QNH3</accession>
<protein>
    <recommendedName>
        <fullName evidence="3">SIR2-like domain-containing protein</fullName>
    </recommendedName>
</protein>
<dbReference type="EMBL" id="BAAAPB010000001">
    <property type="protein sequence ID" value="GAA1955253.1"/>
    <property type="molecule type" value="Genomic_DNA"/>
</dbReference>
<keyword evidence="2" id="KW-1185">Reference proteome</keyword>
<organism evidence="1 2">
    <name type="scientific">Nocardioides panacihumi</name>
    <dbReference type="NCBI Taxonomy" id="400774"/>
    <lineage>
        <taxon>Bacteria</taxon>
        <taxon>Bacillati</taxon>
        <taxon>Actinomycetota</taxon>
        <taxon>Actinomycetes</taxon>
        <taxon>Propionibacteriales</taxon>
        <taxon>Nocardioidaceae</taxon>
        <taxon>Nocardioides</taxon>
    </lineage>
</organism>
<dbReference type="Pfam" id="PF13289">
    <property type="entry name" value="SIR2_2"/>
    <property type="match status" value="1"/>
</dbReference>
<name>A0ABN2QNH3_9ACTN</name>
<evidence type="ECO:0000313" key="1">
    <source>
        <dbReference type="EMBL" id="GAA1955253.1"/>
    </source>
</evidence>
<dbReference type="Proteomes" id="UP001500571">
    <property type="component" value="Unassembled WGS sequence"/>
</dbReference>
<gene>
    <name evidence="1" type="ORF">GCM10009798_13110</name>
</gene>
<proteinExistence type="predicted"/>